<proteinExistence type="predicted"/>
<dbReference type="Proteomes" id="UP000202786">
    <property type="component" value="Segment"/>
</dbReference>
<feature type="region of interest" description="Disordered" evidence="1">
    <location>
        <begin position="54"/>
        <end position="102"/>
    </location>
</feature>
<feature type="domain" description="Helix-hairpin-helix DNA-binding motif class 1" evidence="2">
    <location>
        <begin position="35"/>
        <end position="54"/>
    </location>
</feature>
<evidence type="ECO:0000256" key="1">
    <source>
        <dbReference type="SAM" id="MobiDB-lite"/>
    </source>
</evidence>
<evidence type="ECO:0000313" key="3">
    <source>
        <dbReference type="EMBL" id="AGM11368.1"/>
    </source>
</evidence>
<dbReference type="KEGG" id="vg:16194027"/>
<dbReference type="SMART" id="SM00278">
    <property type="entry name" value="HhH1"/>
    <property type="match status" value="2"/>
</dbReference>
<dbReference type="GO" id="GO:0000166">
    <property type="term" value="F:nucleotide binding"/>
    <property type="evidence" value="ECO:0007669"/>
    <property type="project" value="InterPro"/>
</dbReference>
<dbReference type="Gene3D" id="1.10.150.20">
    <property type="entry name" value="5' to 3' exonuclease, C-terminal subdomain"/>
    <property type="match status" value="1"/>
</dbReference>
<organism evidence="3 4">
    <name type="scientific">Halogranum tailed virus 1</name>
    <dbReference type="NCBI Taxonomy" id="1273749"/>
    <lineage>
        <taxon>Viruses</taxon>
        <taxon>Duplodnaviria</taxon>
        <taxon>Heunggongvirae</taxon>
        <taxon>Uroviricota</taxon>
        <taxon>Caudoviricetes</taxon>
        <taxon>Thumleimavirales</taxon>
        <taxon>Halomagnusviridae</taxon>
        <taxon>Hagravirus</taxon>
        <taxon>Hagravirus capitaneum</taxon>
        <taxon>Hagravirus HGTV1</taxon>
    </lineage>
</organism>
<evidence type="ECO:0000259" key="2">
    <source>
        <dbReference type="SMART" id="SM00278"/>
    </source>
</evidence>
<dbReference type="GO" id="GO:0006281">
    <property type="term" value="P:DNA repair"/>
    <property type="evidence" value="ECO:0007669"/>
    <property type="project" value="InterPro"/>
</dbReference>
<evidence type="ECO:0000313" key="4">
    <source>
        <dbReference type="Proteomes" id="UP000202786"/>
    </source>
</evidence>
<feature type="domain" description="Helix-hairpin-helix DNA-binding motif class 1" evidence="2">
    <location>
        <begin position="2"/>
        <end position="21"/>
    </location>
</feature>
<reference evidence="3 4" key="1">
    <citation type="submission" date="2012-12" db="EMBL/GenBank/DDBJ databases">
        <authorList>
            <person name="Sencilo A."/>
            <person name="Jacobs-Sera D."/>
            <person name="Russell D.A."/>
            <person name="Ko C."/>
            <person name="Atanasova N."/>
            <person name="Osterlund E."/>
            <person name="Oksanen H.M."/>
            <person name="Bamford D.H."/>
            <person name="Hatfull G.F."/>
            <person name="Roine E."/>
            <person name="Hendrix R.W."/>
        </authorList>
    </citation>
    <scope>NUCLEOTIDE SEQUENCE [LARGE SCALE GENOMIC DNA]</scope>
</reference>
<dbReference type="GeneID" id="16194027"/>
<dbReference type="EMBL" id="KC292026">
    <property type="protein sequence ID" value="AGM11368.1"/>
    <property type="molecule type" value="Genomic_DNA"/>
</dbReference>
<dbReference type="InterPro" id="IPR003583">
    <property type="entry name" value="Hlx-hairpin-Hlx_DNA-bd_motif"/>
</dbReference>
<sequence length="202" mass="22798">MTELTEIDGVGPARADDLREMGYEDAEAVAEAEAEDLTELARVGEDKALEMIVAAQNISSDEDEPEDETITFDEDDLEDESEEEPEREEDAEPEVEEEDEEREFDVSLDLDARQQEILTAALLNQYTSLRSRNVARSNACDAALTKFRGGYDATLTEDELNAVHAAVRQRRMDYQGNNHISLMQSARAIEEQVTAIREEYLF</sequence>
<dbReference type="InterPro" id="IPR010995">
    <property type="entry name" value="DNA_repair_Rad51/TF_NusA_a-hlx"/>
</dbReference>
<dbReference type="GO" id="GO:0003677">
    <property type="term" value="F:DNA binding"/>
    <property type="evidence" value="ECO:0007669"/>
    <property type="project" value="InterPro"/>
</dbReference>
<accession>R4TMG5</accession>
<dbReference type="SUPFAM" id="SSF47794">
    <property type="entry name" value="Rad51 N-terminal domain-like"/>
    <property type="match status" value="1"/>
</dbReference>
<gene>
    <name evidence="3" type="primary">38</name>
    <name evidence="3" type="ORF">HGTV1_38</name>
</gene>
<dbReference type="RefSeq" id="YP_008059246.1">
    <property type="nucleotide sequence ID" value="NC_021328.1"/>
</dbReference>
<dbReference type="Pfam" id="PF14520">
    <property type="entry name" value="HHH_5"/>
    <property type="match status" value="1"/>
</dbReference>
<feature type="compositionally biased region" description="Acidic residues" evidence="1">
    <location>
        <begin position="60"/>
        <end position="102"/>
    </location>
</feature>
<name>R4TMG5_9CAUD</name>
<keyword evidence="4" id="KW-1185">Reference proteome</keyword>
<protein>
    <submittedName>
        <fullName evidence="3">RadA</fullName>
    </submittedName>
</protein>